<dbReference type="PANTHER" id="PTHR13130">
    <property type="entry name" value="34 KDA TRANSCRIPTIONAL CO-ACTIVATOR-RELATED"/>
    <property type="match status" value="1"/>
</dbReference>
<dbReference type="AlphaFoldDB" id="A0A7I8JYP2"/>
<dbReference type="OrthoDB" id="1868004at2759"/>
<dbReference type="GO" id="GO:0006357">
    <property type="term" value="P:regulation of transcription by RNA polymerase II"/>
    <property type="evidence" value="ECO:0007669"/>
    <property type="project" value="TreeGrafter"/>
</dbReference>
<feature type="region of interest" description="Disordered" evidence="6">
    <location>
        <begin position="1"/>
        <end position="23"/>
    </location>
</feature>
<accession>A0A7I8JYP2</accession>
<protein>
    <submittedName>
        <fullName evidence="7">Uncharacterized protein</fullName>
    </submittedName>
</protein>
<evidence type="ECO:0000256" key="6">
    <source>
        <dbReference type="SAM" id="MobiDB-lite"/>
    </source>
</evidence>
<dbReference type="GO" id="GO:0003713">
    <property type="term" value="F:transcription coactivator activity"/>
    <property type="evidence" value="ECO:0007669"/>
    <property type="project" value="TreeGrafter"/>
</dbReference>
<evidence type="ECO:0000256" key="5">
    <source>
        <dbReference type="ARBA" id="ARBA00023242"/>
    </source>
</evidence>
<keyword evidence="5" id="KW-0539">Nucleus</keyword>
<reference evidence="7" key="1">
    <citation type="submission" date="2020-02" db="EMBL/GenBank/DDBJ databases">
        <authorList>
            <person name="Scholz U."/>
            <person name="Mascher M."/>
            <person name="Fiebig A."/>
        </authorList>
    </citation>
    <scope>NUCLEOTIDE SEQUENCE</scope>
</reference>
<evidence type="ECO:0000256" key="3">
    <source>
        <dbReference type="ARBA" id="ARBA00023015"/>
    </source>
</evidence>
<evidence type="ECO:0000256" key="1">
    <source>
        <dbReference type="ARBA" id="ARBA00004123"/>
    </source>
</evidence>
<evidence type="ECO:0000313" key="8">
    <source>
        <dbReference type="Proteomes" id="UP000663760"/>
    </source>
</evidence>
<evidence type="ECO:0000256" key="2">
    <source>
        <dbReference type="ARBA" id="ARBA00008048"/>
    </source>
</evidence>
<keyword evidence="4" id="KW-0804">Transcription</keyword>
<comment type="similarity">
    <text evidence="2">Belongs to the Mediator complex subunit 27 family.</text>
</comment>
<dbReference type="EMBL" id="LR746264">
    <property type="protein sequence ID" value="CAA7389120.1"/>
    <property type="molecule type" value="Genomic_DNA"/>
</dbReference>
<dbReference type="Pfam" id="PF11571">
    <property type="entry name" value="Med27"/>
    <property type="match status" value="1"/>
</dbReference>
<dbReference type="InterPro" id="IPR021627">
    <property type="entry name" value="Mediator_Med27"/>
</dbReference>
<sequence>MQHRTLAVATEPPDLGNSAADAPPKQVARAMDRLGRAARLVADVRLGADRLLEALLTAEEPRQANKSVQFILKEEASMRQHLQDLRTLGRQLEESGVLSGSLKSRGNSWGLHMPLVCPDGAVVAYAWKRQLAGQAGASAVDRTRLALKAFSDQKRRYFPHLEDEPDGQPSTEEFGVRKKLHHSQAVTSSLKENHVEGRTLFDILVNFSKEVPDVRISTYQRMEWLKRASSRALSADENPIDPPKDQYFHSSDKYRAGSLDVAASGQAAVIELLAPSIFRAILSLHPAGSTNPDAVAFFSPDEGGNHVNSRGVSSYQVYRHITEHAEKTSQYFLSVEPDAALPRLLRWICGYQTLFSQACSKCGRLLTNDRLLNLLLPPVLRPHQQQLTKVPSHNDQKSEQAPAYHVGCYTDEV</sequence>
<keyword evidence="3" id="KW-0805">Transcription regulation</keyword>
<dbReference type="Proteomes" id="UP000663760">
    <property type="component" value="Chromosome 1"/>
</dbReference>
<gene>
    <name evidence="7" type="ORF">SI8410_01001227</name>
</gene>
<organism evidence="7 8">
    <name type="scientific">Spirodela intermedia</name>
    <name type="common">Intermediate duckweed</name>
    <dbReference type="NCBI Taxonomy" id="51605"/>
    <lineage>
        <taxon>Eukaryota</taxon>
        <taxon>Viridiplantae</taxon>
        <taxon>Streptophyta</taxon>
        <taxon>Embryophyta</taxon>
        <taxon>Tracheophyta</taxon>
        <taxon>Spermatophyta</taxon>
        <taxon>Magnoliopsida</taxon>
        <taxon>Liliopsida</taxon>
        <taxon>Araceae</taxon>
        <taxon>Lemnoideae</taxon>
        <taxon>Spirodela</taxon>
    </lineage>
</organism>
<evidence type="ECO:0000256" key="4">
    <source>
        <dbReference type="ARBA" id="ARBA00023163"/>
    </source>
</evidence>
<evidence type="ECO:0000313" key="7">
    <source>
        <dbReference type="EMBL" id="CAA7389120.1"/>
    </source>
</evidence>
<dbReference type="PANTHER" id="PTHR13130:SF4">
    <property type="entry name" value="MEDIATOR OF RNA POLYMERASE II TRANSCRIPTION SUBUNIT 27"/>
    <property type="match status" value="1"/>
</dbReference>
<proteinExistence type="inferred from homology"/>
<comment type="subcellular location">
    <subcellularLocation>
        <location evidence="1">Nucleus</location>
    </subcellularLocation>
</comment>
<name>A0A7I8JYP2_SPIIN</name>
<keyword evidence="8" id="KW-1185">Reference proteome</keyword>
<dbReference type="GO" id="GO:0016592">
    <property type="term" value="C:mediator complex"/>
    <property type="evidence" value="ECO:0007669"/>
    <property type="project" value="InterPro"/>
</dbReference>